<dbReference type="InterPro" id="IPR036719">
    <property type="entry name" value="Neuro-gated_channel_TM_sf"/>
</dbReference>
<sequence length="524" mass="60760">MKTAILYGALVTIVLCLPKKDIHMKILEKEDEHDNQLEEKLRSITIEKKHADVFLKRTNTLGLWEECREGCSYEEVREVIEPPRQFSSRDLSDYANRRKRGKDTKGRIQLPNKDKLQDRVGKMKIKNSGYILFMILLLCLFRECFSVSYRNLDTFLKNITGGQNINLRPVLDHKSKVYIYMFFHLIYIQEFNEVKGKLTFTGYFNVSWVDQTLSWNSTENGIEQFTLQEHIIWKPSFVLGNPYDGVKLIYKDENVIRVQSNGVVTWTTGDNYEVFCNADVSRYPFDTQICKLEILPWGYTNDEIVVVPIFDFVVQEWYNPQKTWDLIGSSVTKREDLQLLTFTMSLKRNPMFFVLNLILPICVMIILNIFVFLLPPESGERVGYAVTVLLAIAVFLTISFDNLPATSSPRISSISLLLFADVCISGIIVVMVIVSLKFYHQEDRYPVSTFMRGFVNVSRRLRCQVCCCMRKREKYNEKENEEEIKWTDVGKEIDLVCGISIIVVICIVNALYIIDVIVGLPVFD</sequence>
<dbReference type="CDD" id="cd19051">
    <property type="entry name" value="LGIC_TM_cation"/>
    <property type="match status" value="1"/>
</dbReference>
<dbReference type="Pfam" id="PF02932">
    <property type="entry name" value="Neur_chan_memb"/>
    <property type="match status" value="1"/>
</dbReference>
<feature type="transmembrane region" description="Helical" evidence="5">
    <location>
        <begin position="412"/>
        <end position="436"/>
    </location>
</feature>
<evidence type="ECO:0000256" key="2">
    <source>
        <dbReference type="ARBA" id="ARBA00022692"/>
    </source>
</evidence>
<comment type="caution">
    <text evidence="8">The sequence shown here is derived from an EMBL/GenBank/DDBJ whole genome shotgun (WGS) entry which is preliminary data.</text>
</comment>
<protein>
    <submittedName>
        <fullName evidence="8">Uncharacterized protein</fullName>
    </submittedName>
</protein>
<feature type="domain" description="Neurotransmitter-gated ion-channel transmembrane" evidence="7">
    <location>
        <begin position="357"/>
        <end position="444"/>
    </location>
</feature>
<evidence type="ECO:0000313" key="8">
    <source>
        <dbReference type="EMBL" id="CAG2191031.1"/>
    </source>
</evidence>
<evidence type="ECO:0000256" key="1">
    <source>
        <dbReference type="ARBA" id="ARBA00004141"/>
    </source>
</evidence>
<dbReference type="InterPro" id="IPR006029">
    <property type="entry name" value="Neurotrans-gated_channel_TM"/>
</dbReference>
<feature type="transmembrane region" description="Helical" evidence="5">
    <location>
        <begin position="495"/>
        <end position="514"/>
    </location>
</feature>
<accession>A0A8S3Q6D2</accession>
<organism evidence="8 9">
    <name type="scientific">Mytilus edulis</name>
    <name type="common">Blue mussel</name>
    <dbReference type="NCBI Taxonomy" id="6550"/>
    <lineage>
        <taxon>Eukaryota</taxon>
        <taxon>Metazoa</taxon>
        <taxon>Spiralia</taxon>
        <taxon>Lophotrochozoa</taxon>
        <taxon>Mollusca</taxon>
        <taxon>Bivalvia</taxon>
        <taxon>Autobranchia</taxon>
        <taxon>Pteriomorphia</taxon>
        <taxon>Mytilida</taxon>
        <taxon>Mytiloidea</taxon>
        <taxon>Mytilidae</taxon>
        <taxon>Mytilinae</taxon>
        <taxon>Mytilus</taxon>
    </lineage>
</organism>
<comment type="subcellular location">
    <subcellularLocation>
        <location evidence="1">Membrane</location>
        <topology evidence="1">Multi-pass membrane protein</topology>
    </subcellularLocation>
</comment>
<gene>
    <name evidence="8" type="ORF">MEDL_6260</name>
</gene>
<name>A0A8S3Q6D2_MYTED</name>
<proteinExistence type="predicted"/>
<evidence type="ECO:0000313" key="9">
    <source>
        <dbReference type="Proteomes" id="UP000683360"/>
    </source>
</evidence>
<dbReference type="GO" id="GO:0004888">
    <property type="term" value="F:transmembrane signaling receptor activity"/>
    <property type="evidence" value="ECO:0007669"/>
    <property type="project" value="InterPro"/>
</dbReference>
<keyword evidence="9" id="KW-1185">Reference proteome</keyword>
<dbReference type="InterPro" id="IPR036734">
    <property type="entry name" value="Neur_chan_lig-bd_sf"/>
</dbReference>
<dbReference type="InterPro" id="IPR006202">
    <property type="entry name" value="Neur_chan_lig-bd"/>
</dbReference>
<feature type="domain" description="Neurotransmitter-gated ion-channel ligand-binding" evidence="6">
    <location>
        <begin position="156"/>
        <end position="349"/>
    </location>
</feature>
<dbReference type="GO" id="GO:0005230">
    <property type="term" value="F:extracellular ligand-gated monoatomic ion channel activity"/>
    <property type="evidence" value="ECO:0007669"/>
    <property type="project" value="InterPro"/>
</dbReference>
<dbReference type="SUPFAM" id="SSF90112">
    <property type="entry name" value="Neurotransmitter-gated ion-channel transmembrane pore"/>
    <property type="match status" value="1"/>
</dbReference>
<evidence type="ECO:0000259" key="7">
    <source>
        <dbReference type="Pfam" id="PF02932"/>
    </source>
</evidence>
<keyword evidence="2 5" id="KW-0812">Transmembrane</keyword>
<dbReference type="Pfam" id="PF02931">
    <property type="entry name" value="Neur_chan_LBD"/>
    <property type="match status" value="1"/>
</dbReference>
<dbReference type="SUPFAM" id="SSF63712">
    <property type="entry name" value="Nicotinic receptor ligand binding domain-like"/>
    <property type="match status" value="1"/>
</dbReference>
<evidence type="ECO:0000256" key="5">
    <source>
        <dbReference type="SAM" id="Phobius"/>
    </source>
</evidence>
<dbReference type="PANTHER" id="PTHR18945">
    <property type="entry name" value="NEUROTRANSMITTER GATED ION CHANNEL"/>
    <property type="match status" value="1"/>
</dbReference>
<dbReference type="InterPro" id="IPR038050">
    <property type="entry name" value="Neuro_actylchol_rec"/>
</dbReference>
<dbReference type="Gene3D" id="2.70.170.10">
    <property type="entry name" value="Neurotransmitter-gated ion-channel ligand-binding domain"/>
    <property type="match status" value="1"/>
</dbReference>
<feature type="transmembrane region" description="Helical" evidence="5">
    <location>
        <begin position="382"/>
        <end position="400"/>
    </location>
</feature>
<dbReference type="CDD" id="cd18989">
    <property type="entry name" value="LGIC_ECD_cation"/>
    <property type="match status" value="1"/>
</dbReference>
<dbReference type="OrthoDB" id="5809364at2759"/>
<reference evidence="8" key="1">
    <citation type="submission" date="2021-03" db="EMBL/GenBank/DDBJ databases">
        <authorList>
            <person name="Bekaert M."/>
        </authorList>
    </citation>
    <scope>NUCLEOTIDE SEQUENCE</scope>
</reference>
<keyword evidence="4 5" id="KW-0472">Membrane</keyword>
<dbReference type="Gene3D" id="1.20.58.390">
    <property type="entry name" value="Neurotransmitter-gated ion-channel transmembrane domain"/>
    <property type="match status" value="1"/>
</dbReference>
<evidence type="ECO:0000256" key="4">
    <source>
        <dbReference type="ARBA" id="ARBA00023136"/>
    </source>
</evidence>
<dbReference type="Proteomes" id="UP000683360">
    <property type="component" value="Unassembled WGS sequence"/>
</dbReference>
<feature type="transmembrane region" description="Helical" evidence="5">
    <location>
        <begin position="351"/>
        <end position="375"/>
    </location>
</feature>
<keyword evidence="3 5" id="KW-1133">Transmembrane helix</keyword>
<dbReference type="PRINTS" id="PR00252">
    <property type="entry name" value="NRIONCHANNEL"/>
</dbReference>
<evidence type="ECO:0000259" key="6">
    <source>
        <dbReference type="Pfam" id="PF02931"/>
    </source>
</evidence>
<dbReference type="AlphaFoldDB" id="A0A8S3Q6D2"/>
<dbReference type="EMBL" id="CAJPWZ010000350">
    <property type="protein sequence ID" value="CAG2191031.1"/>
    <property type="molecule type" value="Genomic_DNA"/>
</dbReference>
<evidence type="ECO:0000256" key="3">
    <source>
        <dbReference type="ARBA" id="ARBA00022989"/>
    </source>
</evidence>
<dbReference type="GO" id="GO:0016020">
    <property type="term" value="C:membrane"/>
    <property type="evidence" value="ECO:0007669"/>
    <property type="project" value="UniProtKB-SubCell"/>
</dbReference>
<dbReference type="InterPro" id="IPR006201">
    <property type="entry name" value="Neur_channel"/>
</dbReference>